<dbReference type="AlphaFoldDB" id="A0A8C2TM82"/>
<dbReference type="Ensembl" id="ENSCJPT00005020479.1">
    <property type="protein sequence ID" value="ENSCJPP00005014377.1"/>
    <property type="gene ID" value="ENSCJPG00005012010.1"/>
</dbReference>
<protein>
    <submittedName>
        <fullName evidence="1">Uncharacterized protein</fullName>
    </submittedName>
</protein>
<sequence>FPIPVSPKRGLKIDAKEKMALSGLKQQQLKANSSRISSPLSWLEAFLPAKLCTSALPRSSPGDSYWLHWQGTLSALQHQHLLLSALVPTVGVYISYGSGCTRLYEA</sequence>
<keyword evidence="2" id="KW-1185">Reference proteome</keyword>
<dbReference type="Proteomes" id="UP000694412">
    <property type="component" value="Chromosome 11"/>
</dbReference>
<evidence type="ECO:0000313" key="2">
    <source>
        <dbReference type="Proteomes" id="UP000694412"/>
    </source>
</evidence>
<accession>A0A8C2TM82</accession>
<reference evidence="1" key="2">
    <citation type="submission" date="2025-08" db="UniProtKB">
        <authorList>
            <consortium name="Ensembl"/>
        </authorList>
    </citation>
    <scope>IDENTIFICATION</scope>
</reference>
<reference evidence="1" key="1">
    <citation type="submission" date="2015-11" db="EMBL/GenBank/DDBJ databases">
        <authorList>
            <consortium name="International Coturnix japonica Genome Analysis Consortium"/>
            <person name="Warren W."/>
            <person name="Burt D.W."/>
            <person name="Antin P.B."/>
            <person name="Lanford R."/>
            <person name="Gros J."/>
            <person name="Wilson R.K."/>
        </authorList>
    </citation>
    <scope>NUCLEOTIDE SEQUENCE [LARGE SCALE GENOMIC DNA]</scope>
</reference>
<reference evidence="1" key="3">
    <citation type="submission" date="2025-09" db="UniProtKB">
        <authorList>
            <consortium name="Ensembl"/>
        </authorList>
    </citation>
    <scope>IDENTIFICATION</scope>
</reference>
<proteinExistence type="predicted"/>
<organism evidence="1 2">
    <name type="scientific">Coturnix japonica</name>
    <name type="common">Japanese quail</name>
    <name type="synonym">Coturnix coturnix japonica</name>
    <dbReference type="NCBI Taxonomy" id="93934"/>
    <lineage>
        <taxon>Eukaryota</taxon>
        <taxon>Metazoa</taxon>
        <taxon>Chordata</taxon>
        <taxon>Craniata</taxon>
        <taxon>Vertebrata</taxon>
        <taxon>Euteleostomi</taxon>
        <taxon>Archelosauria</taxon>
        <taxon>Archosauria</taxon>
        <taxon>Dinosauria</taxon>
        <taxon>Saurischia</taxon>
        <taxon>Theropoda</taxon>
        <taxon>Coelurosauria</taxon>
        <taxon>Aves</taxon>
        <taxon>Neognathae</taxon>
        <taxon>Galloanserae</taxon>
        <taxon>Galliformes</taxon>
        <taxon>Phasianidae</taxon>
        <taxon>Perdicinae</taxon>
        <taxon>Coturnix</taxon>
    </lineage>
</organism>
<evidence type="ECO:0000313" key="1">
    <source>
        <dbReference type="Ensembl" id="ENSCJPP00005014377.1"/>
    </source>
</evidence>
<name>A0A8C2TM82_COTJA</name>